<keyword evidence="2" id="KW-1185">Reference proteome</keyword>
<dbReference type="AlphaFoldDB" id="A0A9P7REK6"/>
<sequence>FQAHCPITHPSAPLTKPPSLAGRRSSVLVPVDHLVPLSCQGLSLASVARC</sequence>
<proteinExistence type="predicted"/>
<name>A0A9P7REK6_9PEZI</name>
<accession>A0A9P7REK6</accession>
<gene>
    <name evidence="1" type="ORF">JMJ77_001283</name>
</gene>
<evidence type="ECO:0000313" key="1">
    <source>
        <dbReference type="EMBL" id="KAG7054214.1"/>
    </source>
</evidence>
<feature type="non-terminal residue" evidence="1">
    <location>
        <position position="50"/>
    </location>
</feature>
<organism evidence="1 2">
    <name type="scientific">Colletotrichum scovillei</name>
    <dbReference type="NCBI Taxonomy" id="1209932"/>
    <lineage>
        <taxon>Eukaryota</taxon>
        <taxon>Fungi</taxon>
        <taxon>Dikarya</taxon>
        <taxon>Ascomycota</taxon>
        <taxon>Pezizomycotina</taxon>
        <taxon>Sordariomycetes</taxon>
        <taxon>Hypocreomycetidae</taxon>
        <taxon>Glomerellales</taxon>
        <taxon>Glomerellaceae</taxon>
        <taxon>Colletotrichum</taxon>
        <taxon>Colletotrichum acutatum species complex</taxon>
    </lineage>
</organism>
<dbReference type="Proteomes" id="UP000699042">
    <property type="component" value="Unassembled WGS sequence"/>
</dbReference>
<feature type="non-terminal residue" evidence="1">
    <location>
        <position position="1"/>
    </location>
</feature>
<protein>
    <submittedName>
        <fullName evidence="1">Uncharacterized protein</fullName>
    </submittedName>
</protein>
<evidence type="ECO:0000313" key="2">
    <source>
        <dbReference type="Proteomes" id="UP000699042"/>
    </source>
</evidence>
<dbReference type="EMBL" id="JAESDN010000003">
    <property type="protein sequence ID" value="KAG7054214.1"/>
    <property type="molecule type" value="Genomic_DNA"/>
</dbReference>
<reference evidence="1" key="1">
    <citation type="submission" date="2021-05" db="EMBL/GenBank/DDBJ databases">
        <title>Comparative genomics of three Colletotrichum scovillei strains and genetic complementation revealed genes involved fungal growth and virulence on chili pepper.</title>
        <authorList>
            <person name="Hsieh D.-K."/>
            <person name="Chuang S.-C."/>
            <person name="Chen C.-Y."/>
            <person name="Chao Y.-T."/>
            <person name="Lu M.-Y.J."/>
            <person name="Lee M.-H."/>
            <person name="Shih M.-C."/>
        </authorList>
    </citation>
    <scope>NUCLEOTIDE SEQUENCE</scope>
    <source>
        <strain evidence="1">Coll-153</strain>
    </source>
</reference>
<comment type="caution">
    <text evidence="1">The sequence shown here is derived from an EMBL/GenBank/DDBJ whole genome shotgun (WGS) entry which is preliminary data.</text>
</comment>